<dbReference type="GO" id="GO:0071949">
    <property type="term" value="F:FAD binding"/>
    <property type="evidence" value="ECO:0007669"/>
    <property type="project" value="InterPro"/>
</dbReference>
<dbReference type="STRING" id="645133.E3R0J3"/>
<dbReference type="GO" id="GO:0004497">
    <property type="term" value="F:monooxygenase activity"/>
    <property type="evidence" value="ECO:0007669"/>
    <property type="project" value="UniProtKB-KW"/>
</dbReference>
<keyword evidence="4" id="KW-0560">Oxidoreductase</keyword>
<dbReference type="PRINTS" id="PR00420">
    <property type="entry name" value="RNGMNOXGNASE"/>
</dbReference>
<dbReference type="Pfam" id="PF01494">
    <property type="entry name" value="FAD_binding_3"/>
    <property type="match status" value="1"/>
</dbReference>
<dbReference type="eggNOG" id="KOG2614">
    <property type="taxonomic scope" value="Eukaryota"/>
</dbReference>
<sequence>MRASIDGDGLSDLADNHPHPLRITIVGAGIGGLAAAIGLRRSGHTVDLYEQVCFAAEVGAAVHLMPNGLSILRCWGLDTADFDPNPMSRVVEYDDQGRVQKDIDLSRANTRWTDPWLLASRAKFHDALKVKALTYGATLHTSAKVVDADPVSGTISLQDGRVVKADVILGADGVYSVTRSCITNAKPFSSGKSAFRFMIPRDVALADPATRPLAEIYDGLLAWTGKTRRIIMYSCSNNQMLNFVCMHPDQDSPLGTQSSRWNAPVTVDQMLKVYQDFPPAVKSLLAKSGDSGVLKGVWKLLDMEQIPYTKDKMALLGDAAHPFTPHQGQGAVQAIEDAASLSIVLPRGTRPTAVPERLRLYERIRSGRAHKIQAYSREAGRDVQGDDDKPEVDNTNELFSHDELANSARMLREWKLDKSPGDFRLMPVGIGRFSGLRQQMASAADKQALRFKRAVVKFKSSKPYLETLFPNERFTFRRADTLCRASLVVTSMGGVPWLGGEGYTTLALHVHGVQYRKRDGGVVNGTFMPVHLVSRGEAATAAREELGLPSVQCDVDMYPSYDGSGYRITASWGGAKFADIAFEGLESGNAATERGPIGTAADYGIMVYRYVAAVGRPGQTECEYACVIPHARQSKAETVETVASSNSARMVFKPLGWDQLPTMSHIASALAQMPVFDIMSAKVTEGTNVSEYLSSIRID</sequence>
<organism evidence="9">
    <name type="scientific">Colletotrichum graminicola (strain M1.001 / M2 / FGSC 10212)</name>
    <name type="common">Maize anthracnose fungus</name>
    <name type="synonym">Glomerella graminicola</name>
    <dbReference type="NCBI Taxonomy" id="645133"/>
    <lineage>
        <taxon>Eukaryota</taxon>
        <taxon>Fungi</taxon>
        <taxon>Dikarya</taxon>
        <taxon>Ascomycota</taxon>
        <taxon>Pezizomycotina</taxon>
        <taxon>Sordariomycetes</taxon>
        <taxon>Hypocreomycetidae</taxon>
        <taxon>Glomerellales</taxon>
        <taxon>Glomerellaceae</taxon>
        <taxon>Colletotrichum</taxon>
        <taxon>Colletotrichum graminicola species complex</taxon>
    </lineage>
</organism>
<evidence type="ECO:0000256" key="3">
    <source>
        <dbReference type="ARBA" id="ARBA00022827"/>
    </source>
</evidence>
<keyword evidence="2" id="KW-0285">Flavoprotein</keyword>
<gene>
    <name evidence="8" type="ORF">GLRG_11776</name>
</gene>
<proteinExistence type="inferred from homology"/>
<evidence type="ECO:0000313" key="8">
    <source>
        <dbReference type="EMBL" id="EFQ36631.1"/>
    </source>
</evidence>
<dbReference type="HOGENOM" id="CLU_014528_0_0_1"/>
<dbReference type="InterPro" id="IPR036188">
    <property type="entry name" value="FAD/NAD-bd_sf"/>
</dbReference>
<dbReference type="SUPFAM" id="SSF51905">
    <property type="entry name" value="FAD/NAD(P)-binding domain"/>
    <property type="match status" value="1"/>
</dbReference>
<keyword evidence="9" id="KW-1185">Reference proteome</keyword>
<evidence type="ECO:0000256" key="5">
    <source>
        <dbReference type="ARBA" id="ARBA00023033"/>
    </source>
</evidence>
<dbReference type="PANTHER" id="PTHR13789:SF261">
    <property type="entry name" value="HYDROXYLASE, PUTATIVE (AFU_ORTHOLOGUE AFUA_7G00590)-RELATED"/>
    <property type="match status" value="1"/>
</dbReference>
<evidence type="ECO:0000259" key="7">
    <source>
        <dbReference type="Pfam" id="PF01494"/>
    </source>
</evidence>
<dbReference type="InterPro" id="IPR023375">
    <property type="entry name" value="ADC_dom_sf"/>
</dbReference>
<dbReference type="Gene3D" id="3.50.50.60">
    <property type="entry name" value="FAD/NAD(P)-binding domain"/>
    <property type="match status" value="1"/>
</dbReference>
<keyword evidence="5" id="KW-0503">Monooxygenase</keyword>
<dbReference type="OrthoDB" id="1047367at2759"/>
<dbReference type="VEuPathDB" id="FungiDB:GLRG_11776"/>
<comment type="similarity">
    <text evidence="1">Belongs to the paxM FAD-dependent monooxygenase family.</text>
</comment>
<evidence type="ECO:0000256" key="1">
    <source>
        <dbReference type="ARBA" id="ARBA00007992"/>
    </source>
</evidence>
<reference evidence="9" key="1">
    <citation type="journal article" date="2012" name="Nat. Genet.">
        <title>Lifestyle transitions in plant pathogenic Colletotrichum fungi deciphered by genome and transcriptome analyses.</title>
        <authorList>
            <person name="O'Connell R.J."/>
            <person name="Thon M.R."/>
            <person name="Hacquard S."/>
            <person name="Amyotte S.G."/>
            <person name="Kleemann J."/>
            <person name="Torres M.F."/>
            <person name="Damm U."/>
            <person name="Buiate E.A."/>
            <person name="Epstein L."/>
            <person name="Alkan N."/>
            <person name="Altmueller J."/>
            <person name="Alvarado-Balderrama L."/>
            <person name="Bauser C.A."/>
            <person name="Becker C."/>
            <person name="Birren B.W."/>
            <person name="Chen Z."/>
            <person name="Choi J."/>
            <person name="Crouch J.A."/>
            <person name="Duvick J.P."/>
            <person name="Farman M.A."/>
            <person name="Gan P."/>
            <person name="Heiman D."/>
            <person name="Henrissat B."/>
            <person name="Howard R.J."/>
            <person name="Kabbage M."/>
            <person name="Koch C."/>
            <person name="Kracher B."/>
            <person name="Kubo Y."/>
            <person name="Law A.D."/>
            <person name="Lebrun M.-H."/>
            <person name="Lee Y.-H."/>
            <person name="Miyara I."/>
            <person name="Moore N."/>
            <person name="Neumann U."/>
            <person name="Nordstroem K."/>
            <person name="Panaccione D.G."/>
            <person name="Panstruga R."/>
            <person name="Place M."/>
            <person name="Proctor R.H."/>
            <person name="Prusky D."/>
            <person name="Rech G."/>
            <person name="Reinhardt R."/>
            <person name="Rollins J.A."/>
            <person name="Rounsley S."/>
            <person name="Schardl C.L."/>
            <person name="Schwartz D.C."/>
            <person name="Shenoy N."/>
            <person name="Shirasu K."/>
            <person name="Sikhakolli U.R."/>
            <person name="Stueber K."/>
            <person name="Sukno S.A."/>
            <person name="Sweigard J.A."/>
            <person name="Takano Y."/>
            <person name="Takahara H."/>
            <person name="Trail F."/>
            <person name="van der Does H.C."/>
            <person name="Voll L.M."/>
            <person name="Will I."/>
            <person name="Young S."/>
            <person name="Zeng Q."/>
            <person name="Zhang J."/>
            <person name="Zhou S."/>
            <person name="Dickman M.B."/>
            <person name="Schulze-Lefert P."/>
            <person name="Ver Loren van Themaat E."/>
            <person name="Ma L.-J."/>
            <person name="Vaillancourt L.J."/>
        </authorList>
    </citation>
    <scope>NUCLEOTIDE SEQUENCE [LARGE SCALE GENOMIC DNA]</scope>
    <source>
        <strain evidence="9">M1.001 / M2 / FGSC 10212</strain>
    </source>
</reference>
<dbReference type="GeneID" id="24417140"/>
<accession>E3R0J3</accession>
<dbReference type="SUPFAM" id="SSF54373">
    <property type="entry name" value="FAD-linked reductases, C-terminal domain"/>
    <property type="match status" value="1"/>
</dbReference>
<dbReference type="InterPro" id="IPR002938">
    <property type="entry name" value="FAD-bd"/>
</dbReference>
<evidence type="ECO:0000256" key="2">
    <source>
        <dbReference type="ARBA" id="ARBA00022630"/>
    </source>
</evidence>
<evidence type="ECO:0000256" key="4">
    <source>
        <dbReference type="ARBA" id="ARBA00023002"/>
    </source>
</evidence>
<name>E3R0J3_COLGM</name>
<dbReference type="Proteomes" id="UP000008782">
    <property type="component" value="Unassembled WGS sequence"/>
</dbReference>
<dbReference type="InterPro" id="IPR050493">
    <property type="entry name" value="FAD-dep_Monooxygenase_BioMet"/>
</dbReference>
<dbReference type="AlphaFoldDB" id="E3R0J3"/>
<evidence type="ECO:0000256" key="6">
    <source>
        <dbReference type="SAM" id="MobiDB-lite"/>
    </source>
</evidence>
<dbReference type="Gene3D" id="2.40.400.10">
    <property type="entry name" value="Acetoacetate decarboxylase-like"/>
    <property type="match status" value="1"/>
</dbReference>
<feature type="region of interest" description="Disordered" evidence="6">
    <location>
        <begin position="375"/>
        <end position="399"/>
    </location>
</feature>
<feature type="domain" description="FAD-binding" evidence="7">
    <location>
        <begin position="23"/>
        <end position="372"/>
    </location>
</feature>
<feature type="compositionally biased region" description="Basic and acidic residues" evidence="6">
    <location>
        <begin position="378"/>
        <end position="387"/>
    </location>
</feature>
<dbReference type="EMBL" id="GG697447">
    <property type="protein sequence ID" value="EFQ36631.1"/>
    <property type="molecule type" value="Genomic_DNA"/>
</dbReference>
<dbReference type="RefSeq" id="XP_008100651.1">
    <property type="nucleotide sequence ID" value="XM_008102460.1"/>
</dbReference>
<dbReference type="SUPFAM" id="SSF160104">
    <property type="entry name" value="Acetoacetate decarboxylase-like"/>
    <property type="match status" value="1"/>
</dbReference>
<protein>
    <submittedName>
        <fullName evidence="8">FAD binding domain-containing protein</fullName>
    </submittedName>
</protein>
<evidence type="ECO:0000313" key="9">
    <source>
        <dbReference type="Proteomes" id="UP000008782"/>
    </source>
</evidence>
<dbReference type="PANTHER" id="PTHR13789">
    <property type="entry name" value="MONOOXYGENASE"/>
    <property type="match status" value="1"/>
</dbReference>
<keyword evidence="3" id="KW-0274">FAD</keyword>